<evidence type="ECO:0000256" key="1">
    <source>
        <dbReference type="SAM" id="Phobius"/>
    </source>
</evidence>
<evidence type="ECO:0000256" key="2">
    <source>
        <dbReference type="SAM" id="SignalP"/>
    </source>
</evidence>
<evidence type="ECO:0008006" key="5">
    <source>
        <dbReference type="Google" id="ProtNLM"/>
    </source>
</evidence>
<keyword evidence="4" id="KW-1185">Reference proteome</keyword>
<proteinExistence type="predicted"/>
<keyword evidence="1" id="KW-1133">Transmembrane helix</keyword>
<evidence type="ECO:0000313" key="3">
    <source>
        <dbReference type="EMBL" id="EMY80731.1"/>
    </source>
</evidence>
<organism evidence="3 4">
    <name type="scientific">Psychroflexus gondwanensis ACAM 44</name>
    <dbReference type="NCBI Taxonomy" id="1189619"/>
    <lineage>
        <taxon>Bacteria</taxon>
        <taxon>Pseudomonadati</taxon>
        <taxon>Bacteroidota</taxon>
        <taxon>Flavobacteriia</taxon>
        <taxon>Flavobacteriales</taxon>
        <taxon>Flavobacteriaceae</taxon>
        <taxon>Psychroflexus</taxon>
    </lineage>
</organism>
<dbReference type="EMBL" id="APLF01000009">
    <property type="protein sequence ID" value="EMY80731.1"/>
    <property type="molecule type" value="Genomic_DNA"/>
</dbReference>
<dbReference type="PROSITE" id="PS51257">
    <property type="entry name" value="PROKAR_LIPOPROTEIN"/>
    <property type="match status" value="1"/>
</dbReference>
<feature type="transmembrane region" description="Helical" evidence="1">
    <location>
        <begin position="42"/>
        <end position="60"/>
    </location>
</feature>
<comment type="caution">
    <text evidence="3">The sequence shown here is derived from an EMBL/GenBank/DDBJ whole genome shotgun (WGS) entry which is preliminary data.</text>
</comment>
<keyword evidence="1" id="KW-0812">Transmembrane</keyword>
<name>N1WKG1_9FLAO</name>
<gene>
    <name evidence="3" type="ORF">pgond44_09221</name>
</gene>
<keyword evidence="2" id="KW-0732">Signal</keyword>
<dbReference type="AlphaFoldDB" id="N1WKG1"/>
<protein>
    <recommendedName>
        <fullName evidence="5">Signal peptidase</fullName>
    </recommendedName>
</protein>
<dbReference type="Proteomes" id="UP000012317">
    <property type="component" value="Unassembled WGS sequence"/>
</dbReference>
<accession>N1WKG1</accession>
<keyword evidence="1" id="KW-0472">Membrane</keyword>
<feature type="signal peptide" evidence="2">
    <location>
        <begin position="1"/>
        <end position="22"/>
    </location>
</feature>
<sequence length="68" mass="7457">MKIKKLIFLVLAFIFSAGCALAQGGPPPPPDPVDDITLPIDEQLWVGIILAILLGVYFIYSRRTSSQK</sequence>
<reference evidence="3 4" key="1">
    <citation type="journal article" date="2014" name="Genome Biol. Evol.">
        <title>Extensive gene acquisition in the extremely psychrophilic bacterial species Psychroflexus torquis and the link to sea-ice ecosystem specialism.</title>
        <authorList>
            <person name="Feng S."/>
            <person name="Powell S.M."/>
            <person name="Wilson R."/>
            <person name="Bowman J.P."/>
        </authorList>
    </citation>
    <scope>NUCLEOTIDE SEQUENCE [LARGE SCALE GENOMIC DNA]</scope>
    <source>
        <strain evidence="3 4">ACAM 44</strain>
    </source>
</reference>
<evidence type="ECO:0000313" key="4">
    <source>
        <dbReference type="Proteomes" id="UP000012317"/>
    </source>
</evidence>
<feature type="chain" id="PRO_5004113821" description="Signal peptidase" evidence="2">
    <location>
        <begin position="23"/>
        <end position="68"/>
    </location>
</feature>